<keyword evidence="1" id="KW-0472">Membrane</keyword>
<keyword evidence="1" id="KW-1133">Transmembrane helix</keyword>
<feature type="transmembrane region" description="Helical" evidence="1">
    <location>
        <begin position="63"/>
        <end position="85"/>
    </location>
</feature>
<dbReference type="OrthoDB" id="1698854at2"/>
<reference evidence="2 3" key="1">
    <citation type="submission" date="2019-03" db="EMBL/GenBank/DDBJ databases">
        <title>Cohnella endophytica sp. nov., a novel endophytic bacterium isolated from bark of Sonneratia apetala.</title>
        <authorList>
            <person name="Tuo L."/>
        </authorList>
    </citation>
    <scope>NUCLEOTIDE SEQUENCE [LARGE SCALE GENOMIC DNA]</scope>
    <source>
        <strain evidence="2 3">CCTCC AB 208254</strain>
    </source>
</reference>
<keyword evidence="1" id="KW-0812">Transmembrane</keyword>
<feature type="transmembrane region" description="Helical" evidence="1">
    <location>
        <begin position="6"/>
        <end position="24"/>
    </location>
</feature>
<protein>
    <submittedName>
        <fullName evidence="2">DUF1294 domain-containing protein</fullName>
    </submittedName>
</protein>
<dbReference type="EMBL" id="SOMN01000017">
    <property type="protein sequence ID" value="TFE25819.1"/>
    <property type="molecule type" value="Genomic_DNA"/>
</dbReference>
<name>A0A4Y8M0C9_9BACL</name>
<proteinExistence type="predicted"/>
<dbReference type="Proteomes" id="UP000297900">
    <property type="component" value="Unassembled WGS sequence"/>
</dbReference>
<keyword evidence="3" id="KW-1185">Reference proteome</keyword>
<organism evidence="2 3">
    <name type="scientific">Cohnella luojiensis</name>
    <dbReference type="NCBI Taxonomy" id="652876"/>
    <lineage>
        <taxon>Bacteria</taxon>
        <taxon>Bacillati</taxon>
        <taxon>Bacillota</taxon>
        <taxon>Bacilli</taxon>
        <taxon>Bacillales</taxon>
        <taxon>Paenibacillaceae</taxon>
        <taxon>Cohnella</taxon>
    </lineage>
</organism>
<evidence type="ECO:0000313" key="3">
    <source>
        <dbReference type="Proteomes" id="UP000297900"/>
    </source>
</evidence>
<comment type="caution">
    <text evidence="2">The sequence shown here is derived from an EMBL/GenBank/DDBJ whole genome shotgun (WGS) entry which is preliminary data.</text>
</comment>
<dbReference type="RefSeq" id="WP_135152608.1">
    <property type="nucleotide sequence ID" value="NZ_SOMN01000017.1"/>
</dbReference>
<dbReference type="InterPro" id="IPR010718">
    <property type="entry name" value="DUF1294"/>
</dbReference>
<feature type="transmembrane region" description="Helical" evidence="1">
    <location>
        <begin position="36"/>
        <end position="57"/>
    </location>
</feature>
<gene>
    <name evidence="2" type="ORF">E2980_12955</name>
</gene>
<accession>A0A4Y8M0C9</accession>
<evidence type="ECO:0000256" key="1">
    <source>
        <dbReference type="SAM" id="Phobius"/>
    </source>
</evidence>
<evidence type="ECO:0000313" key="2">
    <source>
        <dbReference type="EMBL" id="TFE25819.1"/>
    </source>
</evidence>
<dbReference type="Pfam" id="PF06961">
    <property type="entry name" value="DUF1294"/>
    <property type="match status" value="1"/>
</dbReference>
<sequence>MQWLIGYLIGINLLALFLMAHDKSQARNRGRRVPERTLFLTAAVGGAIGAIAAMRIWRHKTKHVSFVVGMPAVLIVQAIIGIWLVGR</sequence>
<dbReference type="AlphaFoldDB" id="A0A4Y8M0C9"/>